<evidence type="ECO:0000259" key="2">
    <source>
        <dbReference type="PROSITE" id="PS50975"/>
    </source>
</evidence>
<dbReference type="Proteomes" id="UP000005233">
    <property type="component" value="Chromosome"/>
</dbReference>
<evidence type="ECO:0000313" key="4">
    <source>
        <dbReference type="Proteomes" id="UP000005233"/>
    </source>
</evidence>
<evidence type="ECO:0000256" key="1">
    <source>
        <dbReference type="PROSITE-ProRule" id="PRU00409"/>
    </source>
</evidence>
<name>H8I5W8_METCZ</name>
<dbReference type="PIRSF" id="PIRSF016766">
    <property type="entry name" value="UCP016766_ATPgrasp"/>
    <property type="match status" value="1"/>
</dbReference>
<dbReference type="PROSITE" id="PS50975">
    <property type="entry name" value="ATP_GRASP"/>
    <property type="match status" value="1"/>
</dbReference>
<feature type="domain" description="ATP-grasp" evidence="2">
    <location>
        <begin position="202"/>
        <end position="264"/>
    </location>
</feature>
<keyword evidence="4" id="KW-1185">Reference proteome</keyword>
<dbReference type="SUPFAM" id="SSF56059">
    <property type="entry name" value="Glutathione synthetase ATP-binding domain-like"/>
    <property type="match status" value="1"/>
</dbReference>
<organism evidence="3 4">
    <name type="scientific">Methanocella conradii (strain DSM 24694 / JCM 17849 / CGMCC 1.5162 / HZ254)</name>
    <dbReference type="NCBI Taxonomy" id="1041930"/>
    <lineage>
        <taxon>Archaea</taxon>
        <taxon>Methanobacteriati</taxon>
        <taxon>Methanobacteriota</taxon>
        <taxon>Stenosarchaea group</taxon>
        <taxon>Methanomicrobia</taxon>
        <taxon>Methanocellales</taxon>
        <taxon>Methanocellaceae</taxon>
        <taxon>Methanocella</taxon>
    </lineage>
</organism>
<sequence>MKILLAEYSVCAGLEALAVEGRAMLDTLKRSFEAAGCTVFVPTDFQESLLELSRKCDCFLLIAPDALLDKYTAMIEGRCINLGSSAKVARLCADKQETTELLLFNGIPAPRIVHEKGVKCVVKPRYGCGSEGIFISPGPIEREGLVSTEYIEGDHLSVSLIGGKAVLPLTLNRQHIRRYESGGVSYLDYDGNEVPCDHPAKDEIIEIACQAGSVLGCRGLFGIDIVYGDRPYVVDVNPRPTTAVIALSRVLEDSIADLILKARFGTLPERVKTKGSYSFTKKDLGIHDDTRP</sequence>
<protein>
    <submittedName>
        <fullName evidence="3">ATP-utilizing enzyme (ATP-grasp superfamily)</fullName>
    </submittedName>
</protein>
<proteinExistence type="predicted"/>
<keyword evidence="1" id="KW-0547">Nucleotide-binding</keyword>
<dbReference type="InterPro" id="IPR003806">
    <property type="entry name" value="ATP-grasp_PylC-type"/>
</dbReference>
<keyword evidence="1" id="KW-0067">ATP-binding</keyword>
<dbReference type="GeneID" id="11971154"/>
<dbReference type="HOGENOM" id="CLU_059501_1_0_2"/>
<gene>
    <name evidence="3" type="ordered locus">Mtc_1029</name>
</gene>
<reference evidence="3 4" key="1">
    <citation type="journal article" date="2012" name="J. Bacteriol.">
        <title>Complete genome sequence of a thermophilic methanogen, Methanocella conradii HZ254, isolated from Chinese rice field soil.</title>
        <authorList>
            <person name="Lu Z."/>
            <person name="Lu Y."/>
        </authorList>
    </citation>
    <scope>NUCLEOTIDE SEQUENCE [LARGE SCALE GENOMIC DNA]</scope>
    <source>
        <strain evidence="4">DSM 24694 / JCM 17849 / CGMCC 1.5162 / HZ254</strain>
    </source>
</reference>
<dbReference type="OrthoDB" id="133985at2157"/>
<dbReference type="AlphaFoldDB" id="H8I5W8"/>
<dbReference type="eggNOG" id="arCOG01592">
    <property type="taxonomic scope" value="Archaea"/>
</dbReference>
<accession>H8I5W8</accession>
<dbReference type="Gene3D" id="3.40.50.11770">
    <property type="match status" value="1"/>
</dbReference>
<dbReference type="Pfam" id="PF02655">
    <property type="entry name" value="ATP-grasp_3"/>
    <property type="match status" value="1"/>
</dbReference>
<dbReference type="Gene3D" id="3.30.470.20">
    <property type="entry name" value="ATP-grasp fold, B domain"/>
    <property type="match status" value="1"/>
</dbReference>
<dbReference type="GO" id="GO:0005524">
    <property type="term" value="F:ATP binding"/>
    <property type="evidence" value="ECO:0007669"/>
    <property type="project" value="UniProtKB-UniRule"/>
</dbReference>
<dbReference type="Gene3D" id="2.30.36.100">
    <property type="match status" value="1"/>
</dbReference>
<dbReference type="EMBL" id="CP003243">
    <property type="protein sequence ID" value="AFC99785.1"/>
    <property type="molecule type" value="Genomic_DNA"/>
</dbReference>
<dbReference type="RefSeq" id="WP_014405623.1">
    <property type="nucleotide sequence ID" value="NC_017034.1"/>
</dbReference>
<dbReference type="GO" id="GO:0046872">
    <property type="term" value="F:metal ion binding"/>
    <property type="evidence" value="ECO:0007669"/>
    <property type="project" value="InterPro"/>
</dbReference>
<dbReference type="STRING" id="1041930.Mtc_1029"/>
<dbReference type="KEGG" id="mez:Mtc_1029"/>
<dbReference type="InterPro" id="IPR011761">
    <property type="entry name" value="ATP-grasp"/>
</dbReference>
<evidence type="ECO:0000313" key="3">
    <source>
        <dbReference type="EMBL" id="AFC99785.1"/>
    </source>
</evidence>
<dbReference type="InterPro" id="IPR024710">
    <property type="entry name" value="MfnD"/>
</dbReference>